<dbReference type="InterPro" id="IPR000182">
    <property type="entry name" value="GNAT_dom"/>
</dbReference>
<protein>
    <recommendedName>
        <fullName evidence="3">N-acetyltransferase domain-containing protein</fullName>
    </recommendedName>
</protein>
<keyword evidence="1" id="KW-0808">Transferase</keyword>
<dbReference type="EMBL" id="CP035945">
    <property type="protein sequence ID" value="QBE98215.1"/>
    <property type="molecule type" value="Genomic_DNA"/>
</dbReference>
<evidence type="ECO:0000259" key="3">
    <source>
        <dbReference type="PROSITE" id="PS51186"/>
    </source>
</evidence>
<dbReference type="CDD" id="cd04301">
    <property type="entry name" value="NAT_SF"/>
    <property type="match status" value="1"/>
</dbReference>
<keyword evidence="2" id="KW-0012">Acyltransferase</keyword>
<dbReference type="PROSITE" id="PS51186">
    <property type="entry name" value="GNAT"/>
    <property type="match status" value="1"/>
</dbReference>
<dbReference type="SUPFAM" id="SSF55729">
    <property type="entry name" value="Acyl-CoA N-acyltransferases (Nat)"/>
    <property type="match status" value="1"/>
</dbReference>
<dbReference type="GO" id="GO:0016747">
    <property type="term" value="F:acyltransferase activity, transferring groups other than amino-acyl groups"/>
    <property type="evidence" value="ECO:0007669"/>
    <property type="project" value="InterPro"/>
</dbReference>
<evidence type="ECO:0000313" key="4">
    <source>
        <dbReference type="EMBL" id="QBE98215.1"/>
    </source>
</evidence>
<gene>
    <name evidence="4" type="ORF">PMF13cell1_03781</name>
</gene>
<dbReference type="Proteomes" id="UP000289794">
    <property type="component" value="Chromosome"/>
</dbReference>
<dbReference type="InterPro" id="IPR016181">
    <property type="entry name" value="Acyl_CoA_acyltransferase"/>
</dbReference>
<dbReference type="KEGG" id="bpro:PMF13cell1_03781"/>
<evidence type="ECO:0000256" key="1">
    <source>
        <dbReference type="ARBA" id="ARBA00022679"/>
    </source>
</evidence>
<evidence type="ECO:0000256" key="2">
    <source>
        <dbReference type="ARBA" id="ARBA00023315"/>
    </source>
</evidence>
<evidence type="ECO:0000313" key="5">
    <source>
        <dbReference type="Proteomes" id="UP000289794"/>
    </source>
</evidence>
<organism evidence="4 5">
    <name type="scientific">Blautia producta</name>
    <dbReference type="NCBI Taxonomy" id="33035"/>
    <lineage>
        <taxon>Bacteria</taxon>
        <taxon>Bacillati</taxon>
        <taxon>Bacillota</taxon>
        <taxon>Clostridia</taxon>
        <taxon>Lachnospirales</taxon>
        <taxon>Lachnospiraceae</taxon>
        <taxon>Blautia</taxon>
    </lineage>
</organism>
<reference evidence="4 5" key="1">
    <citation type="submission" date="2019-01" db="EMBL/GenBank/DDBJ databases">
        <title>PMF-metabolizing Aryl O-demethylase.</title>
        <authorList>
            <person name="Kim M."/>
        </authorList>
    </citation>
    <scope>NUCLEOTIDE SEQUENCE [LARGE SCALE GENOMIC DNA]</scope>
    <source>
        <strain evidence="4 5">PMF1</strain>
    </source>
</reference>
<dbReference type="InterPro" id="IPR050680">
    <property type="entry name" value="YpeA/RimI_acetyltransf"/>
</dbReference>
<accession>A0A4P6M2C6</accession>
<dbReference type="Gene3D" id="3.40.630.30">
    <property type="match status" value="1"/>
</dbReference>
<sequence length="292" mass="34407">MEFIFDYMENETLRHKLNALTQKIYQFDFENWMAGGYFEGDYIPYSFMQDGKILANVSVNRMHFIQNGVSKYYIQLGTVMTDEAFRKQGLAKRLVEHILKEYEDKCHGVYLFSNPDALGFYRRMGFKESDQYQYSLKKDWSCSVKRGAAFRRISEQDEQLRQKYMDAVRNCAVNSALEHLNKFGLQMFYTADLHDVYYADDMDCFAIIEKWKDTLILKSIISKQHISMKDAVSHMDIPYNSLILGFPPAFGDRDMFEISVCDDRNDTRLFYRGKDLESIEKEKLCFPQLSHA</sequence>
<name>A0A4P6M2C6_9FIRM</name>
<dbReference type="RefSeq" id="WP_130181718.1">
    <property type="nucleotide sequence ID" value="NZ_CP035945.1"/>
</dbReference>
<dbReference type="PANTHER" id="PTHR43420:SF31">
    <property type="entry name" value="ACETYLTRANSFERASE"/>
    <property type="match status" value="1"/>
</dbReference>
<dbReference type="PANTHER" id="PTHR43420">
    <property type="entry name" value="ACETYLTRANSFERASE"/>
    <property type="match status" value="1"/>
</dbReference>
<dbReference type="AlphaFoldDB" id="A0A4P6M2C6"/>
<dbReference type="Pfam" id="PF00583">
    <property type="entry name" value="Acetyltransf_1"/>
    <property type="match status" value="1"/>
</dbReference>
<proteinExistence type="predicted"/>
<feature type="domain" description="N-acetyltransferase" evidence="3">
    <location>
        <begin position="1"/>
        <end position="141"/>
    </location>
</feature>